<comment type="similarity">
    <text evidence="2">Belongs to the multi antimicrobial extrusion (MATE) (TC 2.A.66.1) family.</text>
</comment>
<keyword evidence="3 7" id="KW-0812">Transmembrane</keyword>
<evidence type="ECO:0000313" key="8">
    <source>
        <dbReference type="EMBL" id="GMI34252.1"/>
    </source>
</evidence>
<name>A0ABQ6MVI5_9STRA</name>
<dbReference type="PANTHER" id="PTHR42893">
    <property type="entry name" value="PROTEIN DETOXIFICATION 44, CHLOROPLASTIC-RELATED"/>
    <property type="match status" value="1"/>
</dbReference>
<protein>
    <submittedName>
        <fullName evidence="8">Uncharacterized protein</fullName>
    </submittedName>
</protein>
<accession>A0ABQ6MVI5</accession>
<evidence type="ECO:0000256" key="5">
    <source>
        <dbReference type="ARBA" id="ARBA00023136"/>
    </source>
</evidence>
<reference evidence="8 9" key="1">
    <citation type="journal article" date="2023" name="Commun. Biol.">
        <title>Genome analysis of Parmales, the sister group of diatoms, reveals the evolutionary specialization of diatoms from phago-mixotrophs to photoautotrophs.</title>
        <authorList>
            <person name="Ban H."/>
            <person name="Sato S."/>
            <person name="Yoshikawa S."/>
            <person name="Yamada K."/>
            <person name="Nakamura Y."/>
            <person name="Ichinomiya M."/>
            <person name="Sato N."/>
            <person name="Blanc-Mathieu R."/>
            <person name="Endo H."/>
            <person name="Kuwata A."/>
            <person name="Ogata H."/>
        </authorList>
    </citation>
    <scope>NUCLEOTIDE SEQUENCE [LARGE SCALE GENOMIC DNA]</scope>
</reference>
<evidence type="ECO:0000256" key="3">
    <source>
        <dbReference type="ARBA" id="ARBA00022692"/>
    </source>
</evidence>
<feature type="transmembrane region" description="Helical" evidence="7">
    <location>
        <begin position="199"/>
        <end position="222"/>
    </location>
</feature>
<dbReference type="InterPro" id="IPR044644">
    <property type="entry name" value="DinF-like"/>
</dbReference>
<dbReference type="Proteomes" id="UP001165060">
    <property type="component" value="Unassembled WGS sequence"/>
</dbReference>
<sequence length="276" mass="28769">MSRRSSRSAAQTRRSIVRFAVPAIGVWLCNPVLSLVDTSVVGVFAGTFDQAALSPAVAITDYSMICLSFMFTATTNLIATESKEPLATGDPSPAAALLRTSLRMSGLIGFFLGSLLLLASGGMVRAMIGGGGVDARVYESAVKYVRIRALGFPAAVALGSAQSACLGLKDTRSPLIILLYAGGLNLLCDLLLVPCRFPLFSGAAGAAWATTFSQYAALLLFLRHLTRPRSPSPKPAAAPSLSLPPAPPLSPPLPPPPAAGRKESFDTKGFLGDDFT</sequence>
<feature type="transmembrane region" description="Helical" evidence="7">
    <location>
        <begin position="58"/>
        <end position="79"/>
    </location>
</feature>
<feature type="transmembrane region" description="Helical" evidence="7">
    <location>
        <begin position="148"/>
        <end position="168"/>
    </location>
</feature>
<dbReference type="InterPro" id="IPR002528">
    <property type="entry name" value="MATE_fam"/>
</dbReference>
<keyword evidence="5 7" id="KW-0472">Membrane</keyword>
<feature type="transmembrane region" description="Helical" evidence="7">
    <location>
        <begin position="107"/>
        <end position="128"/>
    </location>
</feature>
<evidence type="ECO:0000256" key="4">
    <source>
        <dbReference type="ARBA" id="ARBA00022989"/>
    </source>
</evidence>
<gene>
    <name evidence="8" type="ORF">TeGR_g4625</name>
</gene>
<evidence type="ECO:0000256" key="6">
    <source>
        <dbReference type="SAM" id="MobiDB-lite"/>
    </source>
</evidence>
<keyword evidence="9" id="KW-1185">Reference proteome</keyword>
<feature type="region of interest" description="Disordered" evidence="6">
    <location>
        <begin position="230"/>
        <end position="276"/>
    </location>
</feature>
<evidence type="ECO:0000313" key="9">
    <source>
        <dbReference type="Proteomes" id="UP001165060"/>
    </source>
</evidence>
<comment type="caution">
    <text evidence="8">The sequence shown here is derived from an EMBL/GenBank/DDBJ whole genome shotgun (WGS) entry which is preliminary data.</text>
</comment>
<evidence type="ECO:0000256" key="1">
    <source>
        <dbReference type="ARBA" id="ARBA00004141"/>
    </source>
</evidence>
<evidence type="ECO:0000256" key="7">
    <source>
        <dbReference type="SAM" id="Phobius"/>
    </source>
</evidence>
<proteinExistence type="inferred from homology"/>
<dbReference type="EMBL" id="BRYB01003297">
    <property type="protein sequence ID" value="GMI34252.1"/>
    <property type="molecule type" value="Genomic_DNA"/>
</dbReference>
<comment type="subcellular location">
    <subcellularLocation>
        <location evidence="1">Membrane</location>
        <topology evidence="1">Multi-pass membrane protein</topology>
    </subcellularLocation>
</comment>
<dbReference type="PANTHER" id="PTHR42893:SF9">
    <property type="entry name" value="PROTEIN DETOXIFICATION 46, CHLOROPLASTIC"/>
    <property type="match status" value="1"/>
</dbReference>
<keyword evidence="4 7" id="KW-1133">Transmembrane helix</keyword>
<organism evidence="8 9">
    <name type="scientific">Tetraparma gracilis</name>
    <dbReference type="NCBI Taxonomy" id="2962635"/>
    <lineage>
        <taxon>Eukaryota</taxon>
        <taxon>Sar</taxon>
        <taxon>Stramenopiles</taxon>
        <taxon>Ochrophyta</taxon>
        <taxon>Bolidophyceae</taxon>
        <taxon>Parmales</taxon>
        <taxon>Triparmaceae</taxon>
        <taxon>Tetraparma</taxon>
    </lineage>
</organism>
<feature type="transmembrane region" description="Helical" evidence="7">
    <location>
        <begin position="175"/>
        <end position="193"/>
    </location>
</feature>
<evidence type="ECO:0000256" key="2">
    <source>
        <dbReference type="ARBA" id="ARBA00010199"/>
    </source>
</evidence>
<feature type="compositionally biased region" description="Pro residues" evidence="6">
    <location>
        <begin position="230"/>
        <end position="258"/>
    </location>
</feature>
<dbReference type="Pfam" id="PF01554">
    <property type="entry name" value="MatE"/>
    <property type="match status" value="1"/>
</dbReference>